<proteinExistence type="predicted"/>
<evidence type="ECO:0000313" key="2">
    <source>
        <dbReference type="EMBL" id="MEX3745483.1"/>
    </source>
</evidence>
<dbReference type="Pfam" id="PF13302">
    <property type="entry name" value="Acetyltransf_3"/>
    <property type="match status" value="1"/>
</dbReference>
<dbReference type="InterPro" id="IPR000182">
    <property type="entry name" value="GNAT_dom"/>
</dbReference>
<keyword evidence="2" id="KW-0012">Acyltransferase</keyword>
<evidence type="ECO:0000259" key="1">
    <source>
        <dbReference type="PROSITE" id="PS51186"/>
    </source>
</evidence>
<accession>A0ABV3VX53</accession>
<dbReference type="Gene3D" id="3.40.630.30">
    <property type="match status" value="1"/>
</dbReference>
<name>A0ABV3VX53_9BACI</name>
<dbReference type="GO" id="GO:0016746">
    <property type="term" value="F:acyltransferase activity"/>
    <property type="evidence" value="ECO:0007669"/>
    <property type="project" value="UniProtKB-KW"/>
</dbReference>
<protein>
    <submittedName>
        <fullName evidence="2">GNAT family N-acetyltransferase</fullName>
        <ecNumber evidence="2">2.3.-.-</ecNumber>
    </submittedName>
</protein>
<feature type="domain" description="N-acetyltransferase" evidence="1">
    <location>
        <begin position="10"/>
        <end position="175"/>
    </location>
</feature>
<organism evidence="2 3">
    <name type="scientific">Lysinibacillus xylanilyticus</name>
    <dbReference type="NCBI Taxonomy" id="582475"/>
    <lineage>
        <taxon>Bacteria</taxon>
        <taxon>Bacillati</taxon>
        <taxon>Bacillota</taxon>
        <taxon>Bacilli</taxon>
        <taxon>Bacillales</taxon>
        <taxon>Bacillaceae</taxon>
        <taxon>Lysinibacillus</taxon>
    </lineage>
</organism>
<keyword evidence="3" id="KW-1185">Reference proteome</keyword>
<sequence length="183" mass="21332">MFPNLETERLILRELTQDDAESIFKCFSNEEVTRYYGQEPFLEIQQAENLVKLFSKNFAGKRGIRWGIERKGTNDMIGTIGFNAWSPIYKRAEIGYEIHPDYWRKGYTLEAVTEIVSYGFEQMGLTRIGAVVFIENEASNKLLTKIGFQKEGILRDYMYQNGQAHDTFVYSFLQRDMEGAFSR</sequence>
<dbReference type="InterPro" id="IPR051531">
    <property type="entry name" value="N-acetyltransferase"/>
</dbReference>
<dbReference type="PANTHER" id="PTHR43792">
    <property type="entry name" value="GNAT FAMILY, PUTATIVE (AFU_ORTHOLOGUE AFUA_3G00765)-RELATED-RELATED"/>
    <property type="match status" value="1"/>
</dbReference>
<keyword evidence="2" id="KW-0808">Transferase</keyword>
<evidence type="ECO:0000313" key="3">
    <source>
        <dbReference type="Proteomes" id="UP001558534"/>
    </source>
</evidence>
<comment type="caution">
    <text evidence="2">The sequence shown here is derived from an EMBL/GenBank/DDBJ whole genome shotgun (WGS) entry which is preliminary data.</text>
</comment>
<reference evidence="2 3" key="1">
    <citation type="submission" date="2024-07" db="EMBL/GenBank/DDBJ databases">
        <title>Characterization of a bacterium isolated from hydrolysated instant sea cucumber by whole-genome sequencing and metabolomics.</title>
        <authorList>
            <person name="Luo X."/>
            <person name="Zhang Z."/>
            <person name="Zheng Z."/>
            <person name="Zhang W."/>
            <person name="Ming T."/>
            <person name="Jiao L."/>
            <person name="Su X."/>
            <person name="Kong F."/>
            <person name="Xu J."/>
        </authorList>
    </citation>
    <scope>NUCLEOTIDE SEQUENCE [LARGE SCALE GENOMIC DNA]</scope>
    <source>
        <strain evidence="2 3">XL-2024</strain>
    </source>
</reference>
<dbReference type="RefSeq" id="WP_368636363.1">
    <property type="nucleotide sequence ID" value="NZ_JBFRHK010000005.1"/>
</dbReference>
<gene>
    <name evidence="2" type="ORF">AB1300_10080</name>
</gene>
<dbReference type="EC" id="2.3.-.-" evidence="2"/>
<dbReference type="PANTHER" id="PTHR43792:SF9">
    <property type="entry name" value="RIBOSOMAL-PROTEIN-ALANINE ACETYLTRANSFERASE"/>
    <property type="match status" value="1"/>
</dbReference>
<dbReference type="Proteomes" id="UP001558534">
    <property type="component" value="Unassembled WGS sequence"/>
</dbReference>
<dbReference type="InterPro" id="IPR016181">
    <property type="entry name" value="Acyl_CoA_acyltransferase"/>
</dbReference>
<dbReference type="EMBL" id="JBFRHK010000005">
    <property type="protein sequence ID" value="MEX3745483.1"/>
    <property type="molecule type" value="Genomic_DNA"/>
</dbReference>
<dbReference type="SUPFAM" id="SSF55729">
    <property type="entry name" value="Acyl-CoA N-acyltransferases (Nat)"/>
    <property type="match status" value="1"/>
</dbReference>
<dbReference type="PROSITE" id="PS51186">
    <property type="entry name" value="GNAT"/>
    <property type="match status" value="1"/>
</dbReference>